<proteinExistence type="inferred from homology"/>
<evidence type="ECO:0000256" key="4">
    <source>
        <dbReference type="ARBA" id="ARBA00022989"/>
    </source>
</evidence>
<evidence type="ECO:0000256" key="5">
    <source>
        <dbReference type="ARBA" id="ARBA00023136"/>
    </source>
</evidence>
<keyword evidence="3 6" id="KW-0812">Transmembrane</keyword>
<dbReference type="InterPro" id="IPR036259">
    <property type="entry name" value="MFS_trans_sf"/>
</dbReference>
<evidence type="ECO:0000313" key="7">
    <source>
        <dbReference type="EMBL" id="XBH08032.1"/>
    </source>
</evidence>
<keyword evidence="4 6" id="KW-1133">Transmembrane helix</keyword>
<dbReference type="InterPro" id="IPR022493">
    <property type="entry name" value="CHP03716_TM_YkoY"/>
</dbReference>
<comment type="subcellular location">
    <subcellularLocation>
        <location evidence="1">Membrane</location>
        <topology evidence="1">Multi-pass membrane protein</topology>
    </subcellularLocation>
</comment>
<dbReference type="InterPro" id="IPR005496">
    <property type="entry name" value="Integral_membrane_TerC"/>
</dbReference>
<evidence type="ECO:0000256" key="3">
    <source>
        <dbReference type="ARBA" id="ARBA00022692"/>
    </source>
</evidence>
<dbReference type="RefSeq" id="WP_406700869.1">
    <property type="nucleotide sequence ID" value="NZ_CP155447.1"/>
</dbReference>
<name>A0AAU7CR12_9BACT</name>
<dbReference type="Pfam" id="PF03741">
    <property type="entry name" value="TerC"/>
    <property type="match status" value="1"/>
</dbReference>
<dbReference type="EMBL" id="CP155447">
    <property type="protein sequence ID" value="XBH08032.1"/>
    <property type="molecule type" value="Genomic_DNA"/>
</dbReference>
<feature type="transmembrane region" description="Helical" evidence="6">
    <location>
        <begin position="182"/>
        <end position="199"/>
    </location>
</feature>
<evidence type="ECO:0000256" key="1">
    <source>
        <dbReference type="ARBA" id="ARBA00004141"/>
    </source>
</evidence>
<feature type="transmembrane region" description="Helical" evidence="6">
    <location>
        <begin position="211"/>
        <end position="227"/>
    </location>
</feature>
<dbReference type="PANTHER" id="PTHR30238">
    <property type="entry name" value="MEMBRANE BOUND PREDICTED REDOX MODULATOR"/>
    <property type="match status" value="1"/>
</dbReference>
<organism evidence="7">
    <name type="scientific">Singulisphaera sp. Ch08</name>
    <dbReference type="NCBI Taxonomy" id="3120278"/>
    <lineage>
        <taxon>Bacteria</taxon>
        <taxon>Pseudomonadati</taxon>
        <taxon>Planctomycetota</taxon>
        <taxon>Planctomycetia</taxon>
        <taxon>Isosphaerales</taxon>
        <taxon>Isosphaeraceae</taxon>
        <taxon>Singulisphaera</taxon>
    </lineage>
</organism>
<accession>A0AAU7CR12</accession>
<protein>
    <submittedName>
        <fullName evidence="7">TerC family protein</fullName>
    </submittedName>
</protein>
<evidence type="ECO:0000256" key="2">
    <source>
        <dbReference type="ARBA" id="ARBA00007511"/>
    </source>
</evidence>
<keyword evidence="5 6" id="KW-0472">Membrane</keyword>
<reference evidence="7" key="1">
    <citation type="submission" date="2024-05" db="EMBL/GenBank/DDBJ databases">
        <title>Planctomycetes of the genus Singulisphaera possess chitinolytic capabilities.</title>
        <authorList>
            <person name="Ivanova A."/>
        </authorList>
    </citation>
    <scope>NUCLEOTIDE SEQUENCE</scope>
    <source>
        <strain evidence="7">Ch08T</strain>
    </source>
</reference>
<dbReference type="SUPFAM" id="SSF103473">
    <property type="entry name" value="MFS general substrate transporter"/>
    <property type="match status" value="1"/>
</dbReference>
<feature type="transmembrane region" description="Helical" evidence="6">
    <location>
        <begin position="12"/>
        <end position="37"/>
    </location>
</feature>
<feature type="transmembrane region" description="Helical" evidence="6">
    <location>
        <begin position="49"/>
        <end position="70"/>
    </location>
</feature>
<sequence length="266" mass="29420">MDFVLENLPQIAGTIVALVFLEGLLSADNALVLAVMVRHLPKDEQKRALRYGIFGAFVFRLIAVVLSAALLRFWHFKVAGGLYLLYLAISHFTSRDEDQHLVKSSRFGRGFWPTVVAVEFADIAFSIDSIVAAVAMAPKHYPSWLQLTIVYSGGILGIITMRYVAGYFIILLERFKGLASGAYYLVAWIGLKLVVGGLHTAGYLKEEMPEWLFWGGMLTIIAACLLYKPTPKIIPTEPMEEVVEVGQIGEGNDSTPDDQPITNPLN</sequence>
<dbReference type="NCBIfam" id="TIGR03716">
    <property type="entry name" value="R_switched_YkoY"/>
    <property type="match status" value="1"/>
</dbReference>
<dbReference type="GO" id="GO:0016020">
    <property type="term" value="C:membrane"/>
    <property type="evidence" value="ECO:0007669"/>
    <property type="project" value="UniProtKB-SubCell"/>
</dbReference>
<feature type="transmembrane region" description="Helical" evidence="6">
    <location>
        <begin position="149"/>
        <end position="170"/>
    </location>
</feature>
<dbReference type="AlphaFoldDB" id="A0AAU7CR12"/>
<dbReference type="PANTHER" id="PTHR30238:SF4">
    <property type="entry name" value="SLL1022 PROTEIN"/>
    <property type="match status" value="1"/>
</dbReference>
<evidence type="ECO:0000256" key="6">
    <source>
        <dbReference type="SAM" id="Phobius"/>
    </source>
</evidence>
<gene>
    <name evidence="7" type="ORF">V5E97_18945</name>
</gene>
<comment type="similarity">
    <text evidence="2">Belongs to the TerC family.</text>
</comment>